<dbReference type="InParanoid" id="A0A3Q7J7T2"/>
<dbReference type="AlphaFoldDB" id="A0A3Q7J7T2"/>
<evidence type="ECO:0000256" key="1">
    <source>
        <dbReference type="SAM" id="Coils"/>
    </source>
</evidence>
<name>A0A3Q7J7T2_SOLLC</name>
<feature type="coiled-coil region" evidence="1">
    <location>
        <begin position="1"/>
        <end position="35"/>
    </location>
</feature>
<dbReference type="EnsemblPlants" id="Solyc12g038730.1.1">
    <property type="protein sequence ID" value="Solyc12g038730.1.1.1"/>
    <property type="gene ID" value="Solyc12g038730.1"/>
</dbReference>
<dbReference type="STRING" id="4081.A0A3Q7J7T2"/>
<evidence type="ECO:0000313" key="3">
    <source>
        <dbReference type="Proteomes" id="UP000004994"/>
    </source>
</evidence>
<proteinExistence type="predicted"/>
<reference evidence="2" key="1">
    <citation type="journal article" date="2012" name="Nature">
        <title>The tomato genome sequence provides insights into fleshy fruit evolution.</title>
        <authorList>
            <consortium name="Tomato Genome Consortium"/>
        </authorList>
    </citation>
    <scope>NUCLEOTIDE SEQUENCE [LARGE SCALE GENOMIC DNA]</scope>
    <source>
        <strain evidence="2">cv. Heinz 1706</strain>
    </source>
</reference>
<organism evidence="2">
    <name type="scientific">Solanum lycopersicum</name>
    <name type="common">Tomato</name>
    <name type="synonym">Lycopersicon esculentum</name>
    <dbReference type="NCBI Taxonomy" id="4081"/>
    <lineage>
        <taxon>Eukaryota</taxon>
        <taxon>Viridiplantae</taxon>
        <taxon>Streptophyta</taxon>
        <taxon>Embryophyta</taxon>
        <taxon>Tracheophyta</taxon>
        <taxon>Spermatophyta</taxon>
        <taxon>Magnoliopsida</taxon>
        <taxon>eudicotyledons</taxon>
        <taxon>Gunneridae</taxon>
        <taxon>Pentapetalae</taxon>
        <taxon>asterids</taxon>
        <taxon>lamiids</taxon>
        <taxon>Solanales</taxon>
        <taxon>Solanaceae</taxon>
        <taxon>Solanoideae</taxon>
        <taxon>Solaneae</taxon>
        <taxon>Solanum</taxon>
        <taxon>Solanum subgen. Lycopersicon</taxon>
    </lineage>
</organism>
<dbReference type="Proteomes" id="UP000004994">
    <property type="component" value="Chromosome 12"/>
</dbReference>
<evidence type="ECO:0000313" key="2">
    <source>
        <dbReference type="EnsemblPlants" id="Solyc12g038730.1.1.1"/>
    </source>
</evidence>
<dbReference type="PaxDb" id="4081-Solyc12g038730.1.1"/>
<protein>
    <submittedName>
        <fullName evidence="2">Uncharacterized protein</fullName>
    </submittedName>
</protein>
<reference evidence="2" key="2">
    <citation type="submission" date="2019-01" db="UniProtKB">
        <authorList>
            <consortium name="EnsemblPlants"/>
        </authorList>
    </citation>
    <scope>IDENTIFICATION</scope>
    <source>
        <strain evidence="2">cv. Heinz 1706</strain>
    </source>
</reference>
<keyword evidence="3" id="KW-1185">Reference proteome</keyword>
<sequence length="67" mass="7650">MKELKILRDAAKKEVEDVESKVLEAEEEFNKYADVSLVTMKTSDDVEKKSVLEVALQDLANYKLCLD</sequence>
<accession>A0A3Q7J7T2</accession>
<keyword evidence="1" id="KW-0175">Coiled coil</keyword>
<dbReference type="Gramene" id="Solyc12g038730.1.1">
    <property type="protein sequence ID" value="Solyc12g038730.1.1.1"/>
    <property type="gene ID" value="Solyc12g038730.1"/>
</dbReference>